<dbReference type="AlphaFoldDB" id="A0A0D7VYA1"/>
<name>A0A0D7VYA1_9FLAO</name>
<dbReference type="OrthoDB" id="976022at2"/>
<organism evidence="1 2">
    <name type="scientific">Neotamlana sedimentorum</name>
    <dbReference type="NCBI Taxonomy" id="1435349"/>
    <lineage>
        <taxon>Bacteria</taxon>
        <taxon>Pseudomonadati</taxon>
        <taxon>Bacteroidota</taxon>
        <taxon>Flavobacteriia</taxon>
        <taxon>Flavobacteriales</taxon>
        <taxon>Flavobacteriaceae</taxon>
        <taxon>Neotamlana</taxon>
    </lineage>
</organism>
<keyword evidence="2" id="KW-1185">Reference proteome</keyword>
<sequence length="326" mass="38724">MVFKFKAKIKIIALLFLTVLYSCKKENKLETEIGKINLDIEIERFDHFFANVNAEKLPKLKQAYPFMFSEKFKDSFWLAKKNDTLQQQLFKEVDKAFGDFTDTKIEIESLFNHLKFYFPEFYTPRIIAITNDVDYRNKVVVTDTIVVLSLDTYLGSEHEFYSGIQKFIRANFNKEQLVVDMAEKYAQKYIYHPQHRTLLDEMIYFGKILYFKDKIVPFKTEAQRIGYSQNQLNWAIENESYIWQYFVERELLFSTSSKLPGRFIVDAPFSKFYLEDIDSSSPGKIGQYIGWQIVRAYMNQNSVSFKEMLITSTEDIYNNTKFKPRK</sequence>
<dbReference type="EMBL" id="JTDW01000023">
    <property type="protein sequence ID" value="KJD31855.1"/>
    <property type="molecule type" value="Genomic_DNA"/>
</dbReference>
<dbReference type="RefSeq" id="WP_044634070.1">
    <property type="nucleotide sequence ID" value="NZ_JTDW01000023.1"/>
</dbReference>
<protein>
    <submittedName>
        <fullName evidence="1">Gliding motility protein GldB</fullName>
    </submittedName>
</protein>
<comment type="caution">
    <text evidence="1">The sequence shown here is derived from an EMBL/GenBank/DDBJ whole genome shotgun (WGS) entry which is preliminary data.</text>
</comment>
<reference evidence="1 2" key="1">
    <citation type="submission" date="2014-11" db="EMBL/GenBank/DDBJ databases">
        <title>Tamlana sedimentorum sp. nov., isolated from shallow sand sediments of the Sea of Japan.</title>
        <authorList>
            <person name="Romanenko L.A."/>
        </authorList>
    </citation>
    <scope>NUCLEOTIDE SEQUENCE [LARGE SCALE GENOMIC DNA]</scope>
    <source>
        <strain evidence="1 2">JCM 19808</strain>
    </source>
</reference>
<dbReference type="InterPro" id="IPR019853">
    <property type="entry name" value="GldB-like"/>
</dbReference>
<evidence type="ECO:0000313" key="2">
    <source>
        <dbReference type="Proteomes" id="UP000032578"/>
    </source>
</evidence>
<gene>
    <name evidence="1" type="ORF">PW52_16405</name>
</gene>
<accession>A0A0D7VYA1</accession>
<dbReference type="Proteomes" id="UP000032578">
    <property type="component" value="Unassembled WGS sequence"/>
</dbReference>
<dbReference type="NCBIfam" id="TIGR03514">
    <property type="entry name" value="GldB_lipo"/>
    <property type="match status" value="1"/>
</dbReference>
<evidence type="ECO:0000313" key="1">
    <source>
        <dbReference type="EMBL" id="KJD31855.1"/>
    </source>
</evidence>
<dbReference type="PATRIC" id="fig|1435349.4.peg.1704"/>
<dbReference type="Pfam" id="PF25594">
    <property type="entry name" value="GldB_lipo"/>
    <property type="match status" value="1"/>
</dbReference>
<proteinExistence type="predicted"/>
<dbReference type="PROSITE" id="PS51257">
    <property type="entry name" value="PROKAR_LIPOPROTEIN"/>
    <property type="match status" value="1"/>
</dbReference>
<dbReference type="STRING" id="1435349.PW52_16405"/>